<reference evidence="4" key="1">
    <citation type="submission" date="2018-06" db="EMBL/GenBank/DDBJ databases">
        <title>Genome assembly of Danube salmon.</title>
        <authorList>
            <person name="Macqueen D.J."/>
            <person name="Gundappa M.K."/>
        </authorList>
    </citation>
    <scope>NUCLEOTIDE SEQUENCE [LARGE SCALE GENOMIC DNA]</scope>
</reference>
<dbReference type="GO" id="GO:0005813">
    <property type="term" value="C:centrosome"/>
    <property type="evidence" value="ECO:0007669"/>
    <property type="project" value="TreeGrafter"/>
</dbReference>
<dbReference type="STRING" id="62062.ENSHHUP00000018685"/>
<feature type="region of interest" description="Disordered" evidence="2">
    <location>
        <begin position="725"/>
        <end position="770"/>
    </location>
</feature>
<keyword evidence="1" id="KW-0175">Coiled coil</keyword>
<dbReference type="InterPro" id="IPR032675">
    <property type="entry name" value="LRR_dom_sf"/>
</dbReference>
<dbReference type="SUPFAM" id="SSF52047">
    <property type="entry name" value="RNI-like"/>
    <property type="match status" value="1"/>
</dbReference>
<protein>
    <submittedName>
        <fullName evidence="3">Centrosomal protein 78</fullName>
    </submittedName>
</protein>
<feature type="compositionally biased region" description="Polar residues" evidence="2">
    <location>
        <begin position="725"/>
        <end position="743"/>
    </location>
</feature>
<dbReference type="PANTHER" id="PTHR24110:SF3">
    <property type="entry name" value="CENTROSOMAL PROTEIN OF 78 KDA"/>
    <property type="match status" value="1"/>
</dbReference>
<reference evidence="3" key="2">
    <citation type="submission" date="2025-08" db="UniProtKB">
        <authorList>
            <consortium name="Ensembl"/>
        </authorList>
    </citation>
    <scope>IDENTIFICATION</scope>
</reference>
<dbReference type="FunFam" id="3.80.10.10:FF:000948">
    <property type="entry name" value="Centrosomal protein 78"/>
    <property type="match status" value="1"/>
</dbReference>
<sequence>MLDTVQIRRRGAQDFEAYYDYACAMQDSVPLPAVKANLSQGMLDFNGDRLKLTDWTPILNSLTINKQLQHVAVRSCYQSGLCIGEPERYRAANRKKIPAIRSKEMTFKLCKALRECLTASPNLKTLQLHGLPFRERDLITLTKGLAKSVSLENLSLAHCPIADEGLEAICQSVKYSPSIKTVDFTGCNLTWRGAEHMANIIKHQAMRRHSAAWAESLRYRRPEFEGMGGLRRVTLNCNTLVGDRGAAALAQELAEDLWVKALDLQKCGLSNDGTRSLLEALKSNSTLCVLDIRRNPLVDNDLMKSVIERVLMNANGQSSQYSWIKPPALKDSQKPPSLKRRILGNTARGKATFRIGPRRLSFPGRRSPVVAQQPHPSSSRCIPWRTAERAGRQRGLPPGNTVAEQSFEGAATVKVTMETESEEEGEEEGEEEAVETKSLSPLSLHERITVRQYRRVQVELEECRLRLAEERRARVKADTRLMEYELENARLRSINFSLSGALHATGPSSVLEDDAVLDSIENSFGKFHAFLDLLKDAGLGQLASMAGIDQSDFGPLGRPQLSSSVGRPLVGAGDQDTGEKVDAAPSGGDGPSAPSEGQPNGFTPGAPVTLRGFSPEGDPQEVPPIPASELASEPCVAKSGGENQQKDPSPSQPEGRQVSGTENSIHSNGSHGNDLYAKCSLSNDSQGSGSYGKGSRGRDVSHHSNGKGSHGYSFNYSNCSHAYSSIHSDGFHSNSSVRSSLSDMSERLESVGSLGSKASGGVRVGSGAQK</sequence>
<dbReference type="Ensembl" id="ENSHHUT00000019357.1">
    <property type="protein sequence ID" value="ENSHHUP00000018685.1"/>
    <property type="gene ID" value="ENSHHUG00000011651.1"/>
</dbReference>
<proteinExistence type="predicted"/>
<feature type="compositionally biased region" description="Acidic residues" evidence="2">
    <location>
        <begin position="419"/>
        <end position="433"/>
    </location>
</feature>
<keyword evidence="4" id="KW-1185">Reference proteome</keyword>
<dbReference type="Pfam" id="PF13516">
    <property type="entry name" value="LRR_6"/>
    <property type="match status" value="1"/>
</dbReference>
<dbReference type="SMART" id="SM00368">
    <property type="entry name" value="LRR_RI"/>
    <property type="match status" value="5"/>
</dbReference>
<feature type="region of interest" description="Disordered" evidence="2">
    <location>
        <begin position="418"/>
        <end position="439"/>
    </location>
</feature>
<dbReference type="Proteomes" id="UP000314982">
    <property type="component" value="Unassembled WGS sequence"/>
</dbReference>
<feature type="compositionally biased region" description="Polar residues" evidence="2">
    <location>
        <begin position="641"/>
        <end position="671"/>
    </location>
</feature>
<feature type="region of interest" description="Disordered" evidence="2">
    <location>
        <begin position="554"/>
        <end position="712"/>
    </location>
</feature>
<dbReference type="FunFam" id="3.80.10.10:FF:000070">
    <property type="entry name" value="Centrosomal protein of 78 kDa"/>
    <property type="match status" value="1"/>
</dbReference>
<dbReference type="PANTHER" id="PTHR24110">
    <property type="entry name" value="CENTROSOMAL PROTEIN OF 78 KDA"/>
    <property type="match status" value="1"/>
</dbReference>
<dbReference type="GeneTree" id="ENSGT00390000013287"/>
<evidence type="ECO:0000256" key="2">
    <source>
        <dbReference type="SAM" id="MobiDB-lite"/>
    </source>
</evidence>
<feature type="region of interest" description="Disordered" evidence="2">
    <location>
        <begin position="362"/>
        <end position="381"/>
    </location>
</feature>
<accession>A0A4W5L4B2</accession>
<organism evidence="3 4">
    <name type="scientific">Hucho hucho</name>
    <name type="common">huchen</name>
    <dbReference type="NCBI Taxonomy" id="62062"/>
    <lineage>
        <taxon>Eukaryota</taxon>
        <taxon>Metazoa</taxon>
        <taxon>Chordata</taxon>
        <taxon>Craniata</taxon>
        <taxon>Vertebrata</taxon>
        <taxon>Euteleostomi</taxon>
        <taxon>Actinopterygii</taxon>
        <taxon>Neopterygii</taxon>
        <taxon>Teleostei</taxon>
        <taxon>Protacanthopterygii</taxon>
        <taxon>Salmoniformes</taxon>
        <taxon>Salmonidae</taxon>
        <taxon>Salmoninae</taxon>
        <taxon>Hucho</taxon>
    </lineage>
</organism>
<evidence type="ECO:0000313" key="4">
    <source>
        <dbReference type="Proteomes" id="UP000314982"/>
    </source>
</evidence>
<reference evidence="3" key="3">
    <citation type="submission" date="2025-09" db="UniProtKB">
        <authorList>
            <consortium name="Ensembl"/>
        </authorList>
    </citation>
    <scope>IDENTIFICATION</scope>
</reference>
<dbReference type="AlphaFoldDB" id="A0A4W5L4B2"/>
<name>A0A4W5L4B2_9TELE</name>
<dbReference type="GO" id="GO:0044782">
    <property type="term" value="P:cilium organization"/>
    <property type="evidence" value="ECO:0007669"/>
    <property type="project" value="TreeGrafter"/>
</dbReference>
<evidence type="ECO:0000313" key="3">
    <source>
        <dbReference type="Ensembl" id="ENSHHUP00000018685.1"/>
    </source>
</evidence>
<dbReference type="Gene3D" id="3.80.10.10">
    <property type="entry name" value="Ribonuclease Inhibitor"/>
    <property type="match status" value="2"/>
</dbReference>
<evidence type="ECO:0000256" key="1">
    <source>
        <dbReference type="SAM" id="Coils"/>
    </source>
</evidence>
<dbReference type="GO" id="GO:0036064">
    <property type="term" value="C:ciliary basal body"/>
    <property type="evidence" value="ECO:0007669"/>
    <property type="project" value="TreeGrafter"/>
</dbReference>
<feature type="coiled-coil region" evidence="1">
    <location>
        <begin position="453"/>
        <end position="487"/>
    </location>
</feature>
<dbReference type="InterPro" id="IPR001611">
    <property type="entry name" value="Leu-rich_rpt"/>
</dbReference>
<dbReference type="InterPro" id="IPR026212">
    <property type="entry name" value="Cep78"/>
</dbReference>
<dbReference type="PRINTS" id="PR02062">
    <property type="entry name" value="CENTROSOME78"/>
</dbReference>